<protein>
    <recommendedName>
        <fullName evidence="4">HTH hxlR-type domain-containing protein</fullName>
    </recommendedName>
</protein>
<dbReference type="InterPro" id="IPR002577">
    <property type="entry name" value="HTH_HxlR"/>
</dbReference>
<dbReference type="PANTHER" id="PTHR33204:SF18">
    <property type="entry name" value="TRANSCRIPTIONAL REGULATORY PROTEIN"/>
    <property type="match status" value="1"/>
</dbReference>
<keyword evidence="3" id="KW-0804">Transcription</keyword>
<evidence type="ECO:0000313" key="5">
    <source>
        <dbReference type="EMBL" id="KAJ55722.1"/>
    </source>
</evidence>
<sequence>MEIDRSNCGIERATGILGDQWAFLILREFFVEGPRKFSDLQDILNISPNTLSARLKKLEEAGVLTREIYSTHPPRAAYRLTEKGAALSPVVLALKSWGEAWTT</sequence>
<evidence type="ECO:0000256" key="1">
    <source>
        <dbReference type="ARBA" id="ARBA00023015"/>
    </source>
</evidence>
<feature type="domain" description="HTH hxlR-type" evidence="4">
    <location>
        <begin position="8"/>
        <end position="103"/>
    </location>
</feature>
<evidence type="ECO:0000256" key="3">
    <source>
        <dbReference type="ARBA" id="ARBA00023163"/>
    </source>
</evidence>
<dbReference type="RefSeq" id="WP_035259612.1">
    <property type="nucleotide sequence ID" value="NZ_JFKE01000004.1"/>
</dbReference>
<dbReference type="InterPro" id="IPR036388">
    <property type="entry name" value="WH-like_DNA-bd_sf"/>
</dbReference>
<dbReference type="SMART" id="SM00418">
    <property type="entry name" value="HTH_ARSR"/>
    <property type="match status" value="1"/>
</dbReference>
<dbReference type="STRING" id="1454373.ACMU_13630"/>
<evidence type="ECO:0000313" key="6">
    <source>
        <dbReference type="Proteomes" id="UP000026249"/>
    </source>
</evidence>
<proteinExistence type="predicted"/>
<evidence type="ECO:0000259" key="4">
    <source>
        <dbReference type="PROSITE" id="PS51118"/>
    </source>
</evidence>
<dbReference type="CDD" id="cd00090">
    <property type="entry name" value="HTH_ARSR"/>
    <property type="match status" value="1"/>
</dbReference>
<dbReference type="InterPro" id="IPR011991">
    <property type="entry name" value="ArsR-like_HTH"/>
</dbReference>
<organism evidence="5 6">
    <name type="scientific">Actibacterium mucosum KCTC 23349</name>
    <dbReference type="NCBI Taxonomy" id="1454373"/>
    <lineage>
        <taxon>Bacteria</taxon>
        <taxon>Pseudomonadati</taxon>
        <taxon>Pseudomonadota</taxon>
        <taxon>Alphaproteobacteria</taxon>
        <taxon>Rhodobacterales</taxon>
        <taxon>Roseobacteraceae</taxon>
        <taxon>Actibacterium</taxon>
    </lineage>
</organism>
<dbReference type="SUPFAM" id="SSF46785">
    <property type="entry name" value="Winged helix' DNA-binding domain"/>
    <property type="match status" value="1"/>
</dbReference>
<keyword evidence="2" id="KW-0238">DNA-binding</keyword>
<dbReference type="AlphaFoldDB" id="A0A037ZJI6"/>
<dbReference type="Gene3D" id="1.10.10.10">
    <property type="entry name" value="Winged helix-like DNA-binding domain superfamily/Winged helix DNA-binding domain"/>
    <property type="match status" value="1"/>
</dbReference>
<dbReference type="PANTHER" id="PTHR33204">
    <property type="entry name" value="TRANSCRIPTIONAL REGULATOR, MARR FAMILY"/>
    <property type="match status" value="1"/>
</dbReference>
<keyword evidence="6" id="KW-1185">Reference proteome</keyword>
<dbReference type="InterPro" id="IPR036390">
    <property type="entry name" value="WH_DNA-bd_sf"/>
</dbReference>
<dbReference type="GO" id="GO:0003677">
    <property type="term" value="F:DNA binding"/>
    <property type="evidence" value="ECO:0007669"/>
    <property type="project" value="UniProtKB-KW"/>
</dbReference>
<dbReference type="Proteomes" id="UP000026249">
    <property type="component" value="Unassembled WGS sequence"/>
</dbReference>
<keyword evidence="1" id="KW-0805">Transcription regulation</keyword>
<dbReference type="EMBL" id="JFKE01000004">
    <property type="protein sequence ID" value="KAJ55722.1"/>
    <property type="molecule type" value="Genomic_DNA"/>
</dbReference>
<name>A0A037ZJI6_9RHOB</name>
<comment type="caution">
    <text evidence="5">The sequence shown here is derived from an EMBL/GenBank/DDBJ whole genome shotgun (WGS) entry which is preliminary data.</text>
</comment>
<reference evidence="5 6" key="1">
    <citation type="submission" date="2014-03" db="EMBL/GenBank/DDBJ databases">
        <title>Draft Genome Sequence of Actibacterium mucosum KCTC 23349, a Marine Alphaproteobacterium with Complex Ionic Requirements Isolated from Mediterranean Seawater at Malvarrosa Beach, Valencia, Spain.</title>
        <authorList>
            <person name="Arahal D.R."/>
            <person name="Shao Z."/>
            <person name="Lai Q."/>
            <person name="Pujalte M.J."/>
        </authorList>
    </citation>
    <scope>NUCLEOTIDE SEQUENCE [LARGE SCALE GENOMIC DNA]</scope>
    <source>
        <strain evidence="5 6">KCTC 23349</strain>
    </source>
</reference>
<accession>A0A037ZJI6</accession>
<dbReference type="Pfam" id="PF01638">
    <property type="entry name" value="HxlR"/>
    <property type="match status" value="1"/>
</dbReference>
<gene>
    <name evidence="5" type="ORF">ACMU_13630</name>
</gene>
<evidence type="ECO:0000256" key="2">
    <source>
        <dbReference type="ARBA" id="ARBA00023125"/>
    </source>
</evidence>
<dbReference type="PROSITE" id="PS51118">
    <property type="entry name" value="HTH_HXLR"/>
    <property type="match status" value="1"/>
</dbReference>
<dbReference type="InterPro" id="IPR001845">
    <property type="entry name" value="HTH_ArsR_DNA-bd_dom"/>
</dbReference>
<dbReference type="OrthoDB" id="9782219at2"/>
<dbReference type="GO" id="GO:0003700">
    <property type="term" value="F:DNA-binding transcription factor activity"/>
    <property type="evidence" value="ECO:0007669"/>
    <property type="project" value="InterPro"/>
</dbReference>